<reference evidence="2 3" key="1">
    <citation type="submission" date="2019-02" db="EMBL/GenBank/DDBJ databases">
        <title>Deep-cultivation of Planctomycetes and their phenomic and genomic characterization uncovers novel biology.</title>
        <authorList>
            <person name="Wiegand S."/>
            <person name="Jogler M."/>
            <person name="Boedeker C."/>
            <person name="Pinto D."/>
            <person name="Vollmers J."/>
            <person name="Rivas-Marin E."/>
            <person name="Kohn T."/>
            <person name="Peeters S.H."/>
            <person name="Heuer A."/>
            <person name="Rast P."/>
            <person name="Oberbeckmann S."/>
            <person name="Bunk B."/>
            <person name="Jeske O."/>
            <person name="Meyerdierks A."/>
            <person name="Storesund J.E."/>
            <person name="Kallscheuer N."/>
            <person name="Luecker S."/>
            <person name="Lage O.M."/>
            <person name="Pohl T."/>
            <person name="Merkel B.J."/>
            <person name="Hornburger P."/>
            <person name="Mueller R.-W."/>
            <person name="Bruemmer F."/>
            <person name="Labrenz M."/>
            <person name="Spormann A.M."/>
            <person name="Op Den Camp H."/>
            <person name="Overmann J."/>
            <person name="Amann R."/>
            <person name="Jetten M.S.M."/>
            <person name="Mascher T."/>
            <person name="Medema M.H."/>
            <person name="Devos D.P."/>
            <person name="Kaster A.-K."/>
            <person name="Ovreas L."/>
            <person name="Rohde M."/>
            <person name="Galperin M.Y."/>
            <person name="Jogler C."/>
        </authorList>
    </citation>
    <scope>NUCLEOTIDE SEQUENCE [LARGE SCALE GENOMIC DNA]</scope>
    <source>
        <strain evidence="2 3">KOR42</strain>
    </source>
</reference>
<dbReference type="AlphaFoldDB" id="A0A5C5X4U9"/>
<name>A0A5C5X4U9_9PLAN</name>
<feature type="transmembrane region" description="Helical" evidence="1">
    <location>
        <begin position="73"/>
        <end position="96"/>
    </location>
</feature>
<evidence type="ECO:0008006" key="4">
    <source>
        <dbReference type="Google" id="ProtNLM"/>
    </source>
</evidence>
<feature type="transmembrane region" description="Helical" evidence="1">
    <location>
        <begin position="163"/>
        <end position="180"/>
    </location>
</feature>
<evidence type="ECO:0000313" key="3">
    <source>
        <dbReference type="Proteomes" id="UP000317243"/>
    </source>
</evidence>
<dbReference type="OrthoDB" id="7631418at2"/>
<dbReference type="Pfam" id="PF04307">
    <property type="entry name" value="YdjM"/>
    <property type="match status" value="1"/>
</dbReference>
<keyword evidence="1" id="KW-0472">Membrane</keyword>
<organism evidence="2 3">
    <name type="scientific">Thalassoglobus neptunius</name>
    <dbReference type="NCBI Taxonomy" id="1938619"/>
    <lineage>
        <taxon>Bacteria</taxon>
        <taxon>Pseudomonadati</taxon>
        <taxon>Planctomycetota</taxon>
        <taxon>Planctomycetia</taxon>
        <taxon>Planctomycetales</taxon>
        <taxon>Planctomycetaceae</taxon>
        <taxon>Thalassoglobus</taxon>
    </lineage>
</organism>
<dbReference type="Proteomes" id="UP000317243">
    <property type="component" value="Unassembled WGS sequence"/>
</dbReference>
<dbReference type="RefSeq" id="WP_146507424.1">
    <property type="nucleotide sequence ID" value="NZ_SIHI01000001.1"/>
</dbReference>
<sequence>MKTPSHFLVTAAIGRIPWLKVIPSAILLGSIAPDLPLYFLTFGSFLWMRNVVGWEPRQIFRTVFDQWFFENPFWIVLHNLLHAPLILLSALACIAIKNRSLSKLQTSWWFWFFLSCLFHSVIDIFTHYDDGPLIWFPFDWSTRFSSPVSYWDSRHYGREFSQFELWLDLALILFLSVLFWKQSRQKQTEVIEQNA</sequence>
<gene>
    <name evidence="2" type="ORF">KOR42_09710</name>
</gene>
<protein>
    <recommendedName>
        <fullName evidence="4">Phospholipase C/D domain-containing protein</fullName>
    </recommendedName>
</protein>
<feature type="transmembrane region" description="Helical" evidence="1">
    <location>
        <begin position="21"/>
        <end position="47"/>
    </location>
</feature>
<dbReference type="InterPro" id="IPR007404">
    <property type="entry name" value="YdjM-like"/>
</dbReference>
<comment type="caution">
    <text evidence="2">The sequence shown here is derived from an EMBL/GenBank/DDBJ whole genome shotgun (WGS) entry which is preliminary data.</text>
</comment>
<keyword evidence="1" id="KW-1133">Transmembrane helix</keyword>
<dbReference type="EMBL" id="SIHI01000001">
    <property type="protein sequence ID" value="TWT57609.1"/>
    <property type="molecule type" value="Genomic_DNA"/>
</dbReference>
<evidence type="ECO:0000313" key="2">
    <source>
        <dbReference type="EMBL" id="TWT57609.1"/>
    </source>
</evidence>
<proteinExistence type="predicted"/>
<keyword evidence="3" id="KW-1185">Reference proteome</keyword>
<feature type="transmembrane region" description="Helical" evidence="1">
    <location>
        <begin position="108"/>
        <end position="128"/>
    </location>
</feature>
<accession>A0A5C5X4U9</accession>
<evidence type="ECO:0000256" key="1">
    <source>
        <dbReference type="SAM" id="Phobius"/>
    </source>
</evidence>
<keyword evidence="1" id="KW-0812">Transmembrane</keyword>